<reference evidence="8 9" key="1">
    <citation type="submission" date="2018-03" db="EMBL/GenBank/DDBJ databases">
        <title>Bacteriophage NCPPB3778 and a type I-E CRISPR drive the evolution of the US Biological Select Agent, Rathayibacter toxicus.</title>
        <authorList>
            <person name="Davis E.W.II."/>
            <person name="Tabima J.F."/>
            <person name="Weisberg A.J."/>
            <person name="Dantas Lopes L."/>
            <person name="Wiseman M.S."/>
            <person name="Wiseman M.S."/>
            <person name="Pupko T."/>
            <person name="Belcher M.S."/>
            <person name="Sechler A.J."/>
            <person name="Tancos M.A."/>
            <person name="Schroeder B.K."/>
            <person name="Murray T.D."/>
            <person name="Luster D.G."/>
            <person name="Schneider W.L."/>
            <person name="Rogers E."/>
            <person name="Andreote F.D."/>
            <person name="Grunwald N.J."/>
            <person name="Putnam M.L."/>
            <person name="Chang J.H."/>
        </authorList>
    </citation>
    <scope>NUCLEOTIDE SEQUENCE [LARGE SCALE GENOMIC DNA]</scope>
    <source>
        <strain evidence="8 9">DSM 15933</strain>
    </source>
</reference>
<protein>
    <submittedName>
        <fullName evidence="8">Peptidase M20</fullName>
    </submittedName>
</protein>
<dbReference type="GO" id="GO:0046872">
    <property type="term" value="F:metal ion binding"/>
    <property type="evidence" value="ECO:0007669"/>
    <property type="project" value="UniProtKB-KW"/>
</dbReference>
<proteinExistence type="predicted"/>
<dbReference type="InterPro" id="IPR017150">
    <property type="entry name" value="Pept_M20_glutamate_carboxypep"/>
</dbReference>
<dbReference type="GO" id="GO:0016787">
    <property type="term" value="F:hydrolase activity"/>
    <property type="evidence" value="ECO:0007669"/>
    <property type="project" value="UniProtKB-KW"/>
</dbReference>
<accession>A0A2T4UUR0</accession>
<keyword evidence="4" id="KW-0862">Zinc</keyword>
<dbReference type="PIRSF" id="PIRSF037238">
    <property type="entry name" value="Carboxypeptidase_G2"/>
    <property type="match status" value="1"/>
</dbReference>
<name>A0A2T4UUR0_9MICO</name>
<dbReference type="InterPro" id="IPR001261">
    <property type="entry name" value="ArgE/DapE_CS"/>
</dbReference>
<dbReference type="PANTHER" id="PTHR43808:SF9">
    <property type="entry name" value="BLL0789 PROTEIN"/>
    <property type="match status" value="1"/>
</dbReference>
<dbReference type="Pfam" id="PF07687">
    <property type="entry name" value="M20_dimer"/>
    <property type="match status" value="1"/>
</dbReference>
<feature type="domain" description="Peptidase M20 dimerisation" evidence="7">
    <location>
        <begin position="197"/>
        <end position="291"/>
    </location>
</feature>
<organism evidence="8 9">
    <name type="scientific">Rathayibacter caricis DSM 15933</name>
    <dbReference type="NCBI Taxonomy" id="1328867"/>
    <lineage>
        <taxon>Bacteria</taxon>
        <taxon>Bacillati</taxon>
        <taxon>Actinomycetota</taxon>
        <taxon>Actinomycetes</taxon>
        <taxon>Micrococcales</taxon>
        <taxon>Microbacteriaceae</taxon>
        <taxon>Rathayibacter</taxon>
    </lineage>
</organism>
<dbReference type="InterPro" id="IPR011650">
    <property type="entry name" value="Peptidase_M20_dimer"/>
</dbReference>
<evidence type="ECO:0000313" key="8">
    <source>
        <dbReference type="EMBL" id="PTL73261.1"/>
    </source>
</evidence>
<dbReference type="RefSeq" id="WP_107574758.1">
    <property type="nucleotide sequence ID" value="NZ_PZPL01000001.1"/>
</dbReference>
<keyword evidence="3" id="KW-0378">Hydrolase</keyword>
<sequence>MTFPDAADAARVRVFLRENREQILADVRHLVMIESPSDSLEALGELHAYLVHWVGERLGHAAEIEHQREQDAPRASSWTFPGSAPGRGPRGSRPFVALLGHYDTVWPLGTTRAWPFAVDGDRLSGPGTYDMKVGLVQMVWVVAALRHARLEHPAIRLVMNGDEEVGSLVSRSFLEHQSRGAEAALVFEGAIGDAVKTARKGIGNFVVDVVGIEAHAGVEPEKGASAIHELGALIPRVLGIARPEAGTTVNIGLIGGGSRVNVTTAKVRLELEARIRNSAEAARVEAEMNALQASDERIRIEVRGSWQRPVFERTAAVGALFRRAERLARTMDLPLVETAVGGASDGNLIAALGIPVLDGLGAPGAGAHARGESVSIEGILERTTLAALLVASFAAEGERLP</sequence>
<evidence type="ECO:0000256" key="5">
    <source>
        <dbReference type="PIRSR" id="PIRSR037238-1"/>
    </source>
</evidence>
<gene>
    <name evidence="8" type="ORF">C1I63_10620</name>
</gene>
<feature type="region of interest" description="Disordered" evidence="6">
    <location>
        <begin position="66"/>
        <end position="89"/>
    </location>
</feature>
<dbReference type="SUPFAM" id="SSF53187">
    <property type="entry name" value="Zn-dependent exopeptidases"/>
    <property type="match status" value="1"/>
</dbReference>
<dbReference type="PANTHER" id="PTHR43808">
    <property type="entry name" value="ACETYLORNITHINE DEACETYLASE"/>
    <property type="match status" value="1"/>
</dbReference>
<evidence type="ECO:0000259" key="7">
    <source>
        <dbReference type="Pfam" id="PF07687"/>
    </source>
</evidence>
<evidence type="ECO:0000256" key="3">
    <source>
        <dbReference type="ARBA" id="ARBA00022801"/>
    </source>
</evidence>
<dbReference type="InterPro" id="IPR050072">
    <property type="entry name" value="Peptidase_M20A"/>
</dbReference>
<dbReference type="PROSITE" id="PS00758">
    <property type="entry name" value="ARGE_DAPE_CPG2_1"/>
    <property type="match status" value="1"/>
</dbReference>
<dbReference type="InterPro" id="IPR002933">
    <property type="entry name" value="Peptidase_M20"/>
</dbReference>
<dbReference type="Pfam" id="PF01546">
    <property type="entry name" value="Peptidase_M20"/>
    <property type="match status" value="1"/>
</dbReference>
<evidence type="ECO:0000256" key="2">
    <source>
        <dbReference type="ARBA" id="ARBA00022723"/>
    </source>
</evidence>
<feature type="active site" evidence="5">
    <location>
        <position position="103"/>
    </location>
</feature>
<feature type="active site" description="Proton acceptor" evidence="5">
    <location>
        <position position="163"/>
    </location>
</feature>
<keyword evidence="2" id="KW-0479">Metal-binding</keyword>
<evidence type="ECO:0000256" key="6">
    <source>
        <dbReference type="SAM" id="MobiDB-lite"/>
    </source>
</evidence>
<dbReference type="InterPro" id="IPR036264">
    <property type="entry name" value="Bact_exopeptidase_dim_dom"/>
</dbReference>
<dbReference type="AlphaFoldDB" id="A0A2T4UUR0"/>
<evidence type="ECO:0000313" key="9">
    <source>
        <dbReference type="Proteomes" id="UP000241085"/>
    </source>
</evidence>
<dbReference type="Gene3D" id="3.30.70.360">
    <property type="match status" value="1"/>
</dbReference>
<comment type="cofactor">
    <cofactor evidence="1">
        <name>Zn(2+)</name>
        <dbReference type="ChEBI" id="CHEBI:29105"/>
    </cofactor>
</comment>
<dbReference type="EMBL" id="PZPL01000001">
    <property type="protein sequence ID" value="PTL73261.1"/>
    <property type="molecule type" value="Genomic_DNA"/>
</dbReference>
<dbReference type="Gene3D" id="3.40.630.10">
    <property type="entry name" value="Zn peptidases"/>
    <property type="match status" value="1"/>
</dbReference>
<keyword evidence="9" id="KW-1185">Reference proteome</keyword>
<dbReference type="Proteomes" id="UP000241085">
    <property type="component" value="Unassembled WGS sequence"/>
</dbReference>
<comment type="caution">
    <text evidence="8">The sequence shown here is derived from an EMBL/GenBank/DDBJ whole genome shotgun (WGS) entry which is preliminary data.</text>
</comment>
<evidence type="ECO:0000256" key="4">
    <source>
        <dbReference type="ARBA" id="ARBA00022833"/>
    </source>
</evidence>
<dbReference type="SUPFAM" id="SSF55031">
    <property type="entry name" value="Bacterial exopeptidase dimerisation domain"/>
    <property type="match status" value="1"/>
</dbReference>
<evidence type="ECO:0000256" key="1">
    <source>
        <dbReference type="ARBA" id="ARBA00001947"/>
    </source>
</evidence>